<reference evidence="3" key="2">
    <citation type="submission" date="2015-01" db="EMBL/GenBank/DDBJ databases">
        <title>Evolutionary Origins and Diversification of the Mycorrhizal Mutualists.</title>
        <authorList>
            <consortium name="DOE Joint Genome Institute"/>
            <consortium name="Mycorrhizal Genomics Consortium"/>
            <person name="Kohler A."/>
            <person name="Kuo A."/>
            <person name="Nagy L.G."/>
            <person name="Floudas D."/>
            <person name="Copeland A."/>
            <person name="Barry K.W."/>
            <person name="Cichocki N."/>
            <person name="Veneault-Fourrey C."/>
            <person name="LaButti K."/>
            <person name="Lindquist E.A."/>
            <person name="Lipzen A."/>
            <person name="Lundell T."/>
            <person name="Morin E."/>
            <person name="Murat C."/>
            <person name="Riley R."/>
            <person name="Ohm R."/>
            <person name="Sun H."/>
            <person name="Tunlid A."/>
            <person name="Henrissat B."/>
            <person name="Grigoriev I.V."/>
            <person name="Hibbett D.S."/>
            <person name="Martin F."/>
        </authorList>
    </citation>
    <scope>NUCLEOTIDE SEQUENCE [LARGE SCALE GENOMIC DNA]</scope>
    <source>
        <strain evidence="3">Zn</strain>
    </source>
</reference>
<accession>A0A0C3DBZ8</accession>
<evidence type="ECO:0000313" key="3">
    <source>
        <dbReference type="Proteomes" id="UP000054321"/>
    </source>
</evidence>
<feature type="compositionally biased region" description="Polar residues" evidence="1">
    <location>
        <begin position="608"/>
        <end position="627"/>
    </location>
</feature>
<feature type="compositionally biased region" description="Polar residues" evidence="1">
    <location>
        <begin position="73"/>
        <end position="83"/>
    </location>
</feature>
<dbReference type="STRING" id="913774.A0A0C3DBZ8"/>
<feature type="compositionally biased region" description="Basic and acidic residues" evidence="1">
    <location>
        <begin position="143"/>
        <end position="162"/>
    </location>
</feature>
<proteinExistence type="predicted"/>
<feature type="compositionally biased region" description="Basic and acidic residues" evidence="1">
    <location>
        <begin position="216"/>
        <end position="230"/>
    </location>
</feature>
<sequence length="897" mass="97758">MDDPWGSPWADQLHQPPPAPDAKGTNGLTLVPIKPGKNTAVTEKTHNPWDIPRDTFSSWTEVPVGQDIKANGELSSVSHSWESQGAEGIKKIDVSGLSPRWKESQAGSGHSTPKLSPSTLPKPTELPRQPSPDPWASVTVSSDAERKDVPEIRSQDKGDHFRTAIISHPPGTPHTTQSEVLLPKSTEVAQEPTDGIVTTKQALEAGPKEAQTTIEVSDKELTRKDADEVSRSSSSPSDQSHHDEAHSESPRTSLDDDTHRPEAHRHVSEKIQVLVEHYDALAKAQLEDTVIVGRSPHPDRSESGGDEMQDEHQGSPDGSPERKENGEVKMAEIEESEGVGNDAAKYREDDDTSEAEQGQEEGDEDFGDFEDGQSQTSEAIEDKEQTSNGREDEVLDDEAAQPPKEPHPAVMKVPQIHSLEKNFGRVKYIFDTSAVDKLYPTLALYTKHAETLFIADTIPHDSFATVEERKMWYRLSRYTTLRQHNSGDDDNSYIRVVWPESKVREETLKIAGKWMEQDRISGRVVLGGDNKDGSFFGWNDPKAAPMPLATAFAMNRGKKKIQVSASEPPKELPKFAIESHPPPHNRSPSKQRRRSSTKASRTSEEAKQSTQQPVASFGWSSNPQSVASPPRRNPKNPPVNPLLTSQNPPPSTQMPSTLGAFALAAPAQSLPSSLSRWDENPHAVQPAPPKPSTTMIQTSSNDFINDWGEMISSPVVTAPPQKPPVHGLSHKKSQSLIGISFPTALAPNGAPASSIPIGSGHRPTSSLDGILMPQTYNTGPAGQISNQLVTSTDASNAFNTTSNTMPPLRDGSYDPWASADFSVFETPAAPAKPKSAPPSKPTLTQTHKPGAKSVSFESTRAAPVPRSNGKTRQEIEQDRIVASIIRGLPDLSYMLRR</sequence>
<organism evidence="2 3">
    <name type="scientific">Oidiodendron maius (strain Zn)</name>
    <dbReference type="NCBI Taxonomy" id="913774"/>
    <lineage>
        <taxon>Eukaryota</taxon>
        <taxon>Fungi</taxon>
        <taxon>Dikarya</taxon>
        <taxon>Ascomycota</taxon>
        <taxon>Pezizomycotina</taxon>
        <taxon>Leotiomycetes</taxon>
        <taxon>Leotiomycetes incertae sedis</taxon>
        <taxon>Myxotrichaceae</taxon>
        <taxon>Oidiodendron</taxon>
    </lineage>
</organism>
<feature type="compositionally biased region" description="Basic residues" evidence="1">
    <location>
        <begin position="587"/>
        <end position="596"/>
    </location>
</feature>
<protein>
    <submittedName>
        <fullName evidence="2">Uncharacterized protein</fullName>
    </submittedName>
</protein>
<dbReference type="Proteomes" id="UP000054321">
    <property type="component" value="Unassembled WGS sequence"/>
</dbReference>
<feature type="region of interest" description="Disordered" evidence="1">
    <location>
        <begin position="286"/>
        <end position="411"/>
    </location>
</feature>
<gene>
    <name evidence="2" type="ORF">OIDMADRAFT_55390</name>
</gene>
<feature type="compositionally biased region" description="Acidic residues" evidence="1">
    <location>
        <begin position="349"/>
        <end position="371"/>
    </location>
</feature>
<reference evidence="2 3" key="1">
    <citation type="submission" date="2014-04" db="EMBL/GenBank/DDBJ databases">
        <authorList>
            <consortium name="DOE Joint Genome Institute"/>
            <person name="Kuo A."/>
            <person name="Martino E."/>
            <person name="Perotto S."/>
            <person name="Kohler A."/>
            <person name="Nagy L.G."/>
            <person name="Floudas D."/>
            <person name="Copeland A."/>
            <person name="Barry K.W."/>
            <person name="Cichocki N."/>
            <person name="Veneault-Fourrey C."/>
            <person name="LaButti K."/>
            <person name="Lindquist E.A."/>
            <person name="Lipzen A."/>
            <person name="Lundell T."/>
            <person name="Morin E."/>
            <person name="Murat C."/>
            <person name="Sun H."/>
            <person name="Tunlid A."/>
            <person name="Henrissat B."/>
            <person name="Grigoriev I.V."/>
            <person name="Hibbett D.S."/>
            <person name="Martin F."/>
            <person name="Nordberg H.P."/>
            <person name="Cantor M.N."/>
            <person name="Hua S.X."/>
        </authorList>
    </citation>
    <scope>NUCLEOTIDE SEQUENCE [LARGE SCALE GENOMIC DNA]</scope>
    <source>
        <strain evidence="2 3">Zn</strain>
    </source>
</reference>
<feature type="compositionally biased region" description="Basic and acidic residues" evidence="1">
    <location>
        <begin position="43"/>
        <end position="53"/>
    </location>
</feature>
<name>A0A0C3DBZ8_OIDMZ</name>
<feature type="region of interest" description="Disordered" evidence="1">
    <location>
        <begin position="1"/>
        <end position="57"/>
    </location>
</feature>
<dbReference type="OrthoDB" id="3941134at2759"/>
<feature type="region of interest" description="Disordered" evidence="1">
    <location>
        <begin position="70"/>
        <end position="271"/>
    </location>
</feature>
<dbReference type="EMBL" id="KN832878">
    <property type="protein sequence ID" value="KIM99467.1"/>
    <property type="molecule type" value="Genomic_DNA"/>
</dbReference>
<feature type="region of interest" description="Disordered" evidence="1">
    <location>
        <begin position="825"/>
        <end position="875"/>
    </location>
</feature>
<feature type="compositionally biased region" description="Polar residues" evidence="1">
    <location>
        <begin position="105"/>
        <end position="121"/>
    </location>
</feature>
<evidence type="ECO:0000313" key="2">
    <source>
        <dbReference type="EMBL" id="KIM99467.1"/>
    </source>
</evidence>
<feature type="compositionally biased region" description="Basic and acidic residues" evidence="1">
    <location>
        <begin position="380"/>
        <end position="392"/>
    </location>
</feature>
<evidence type="ECO:0000256" key="1">
    <source>
        <dbReference type="SAM" id="MobiDB-lite"/>
    </source>
</evidence>
<keyword evidence="3" id="KW-1185">Reference proteome</keyword>
<dbReference type="AlphaFoldDB" id="A0A0C3DBZ8"/>
<dbReference type="HOGENOM" id="CLU_299556_0_0_1"/>
<dbReference type="InParanoid" id="A0A0C3DBZ8"/>
<feature type="compositionally biased region" description="Basic and acidic residues" evidence="1">
    <location>
        <begin position="310"/>
        <end position="332"/>
    </location>
</feature>
<feature type="compositionally biased region" description="Low complexity" evidence="1">
    <location>
        <begin position="656"/>
        <end position="675"/>
    </location>
</feature>
<feature type="compositionally biased region" description="Basic and acidic residues" evidence="1">
    <location>
        <begin position="239"/>
        <end position="269"/>
    </location>
</feature>
<feature type="region of interest" description="Disordered" evidence="1">
    <location>
        <begin position="559"/>
        <end position="699"/>
    </location>
</feature>